<accession>A0A2I0AIV5</accession>
<name>A0A2I0AIV5_9ASPA</name>
<dbReference type="AlphaFoldDB" id="A0A2I0AIV5"/>
<sequence>MARSKRKAPPPSSSSSATEDDQSHEEMPSTEKLHLKSRFQGRVRHQKMKALAPPLPLLNLARKTDSEPLPPLPLTQLHLVLASRKRH</sequence>
<dbReference type="Proteomes" id="UP000236161">
    <property type="component" value="Unassembled WGS sequence"/>
</dbReference>
<keyword evidence="3" id="KW-1185">Reference proteome</keyword>
<evidence type="ECO:0000313" key="3">
    <source>
        <dbReference type="Proteomes" id="UP000236161"/>
    </source>
</evidence>
<reference evidence="2 3" key="1">
    <citation type="journal article" date="2017" name="Nature">
        <title>The Apostasia genome and the evolution of orchids.</title>
        <authorList>
            <person name="Zhang G.Q."/>
            <person name="Liu K.W."/>
            <person name="Li Z."/>
            <person name="Lohaus R."/>
            <person name="Hsiao Y.Y."/>
            <person name="Niu S.C."/>
            <person name="Wang J.Y."/>
            <person name="Lin Y.C."/>
            <person name="Xu Q."/>
            <person name="Chen L.J."/>
            <person name="Yoshida K."/>
            <person name="Fujiwara S."/>
            <person name="Wang Z.W."/>
            <person name="Zhang Y.Q."/>
            <person name="Mitsuda N."/>
            <person name="Wang M."/>
            <person name="Liu G.H."/>
            <person name="Pecoraro L."/>
            <person name="Huang H.X."/>
            <person name="Xiao X.J."/>
            <person name="Lin M."/>
            <person name="Wu X.Y."/>
            <person name="Wu W.L."/>
            <person name="Chen Y.Y."/>
            <person name="Chang S.B."/>
            <person name="Sakamoto S."/>
            <person name="Ohme-Takagi M."/>
            <person name="Yagi M."/>
            <person name="Zeng S.J."/>
            <person name="Shen C.Y."/>
            <person name="Yeh C.M."/>
            <person name="Luo Y.B."/>
            <person name="Tsai W.C."/>
            <person name="Van de Peer Y."/>
            <person name="Liu Z.J."/>
        </authorList>
    </citation>
    <scope>NUCLEOTIDE SEQUENCE [LARGE SCALE GENOMIC DNA]</scope>
    <source>
        <strain evidence="3">cv. Shenzhen</strain>
        <tissue evidence="2">Stem</tissue>
    </source>
</reference>
<feature type="compositionally biased region" description="Basic and acidic residues" evidence="1">
    <location>
        <begin position="24"/>
        <end position="34"/>
    </location>
</feature>
<proteinExistence type="predicted"/>
<evidence type="ECO:0000313" key="2">
    <source>
        <dbReference type="EMBL" id="PKA55470.1"/>
    </source>
</evidence>
<gene>
    <name evidence="2" type="ORF">AXF42_Ash006672</name>
</gene>
<feature type="compositionally biased region" description="Basic residues" evidence="1">
    <location>
        <begin position="35"/>
        <end position="45"/>
    </location>
</feature>
<evidence type="ECO:0000256" key="1">
    <source>
        <dbReference type="SAM" id="MobiDB-lite"/>
    </source>
</evidence>
<feature type="region of interest" description="Disordered" evidence="1">
    <location>
        <begin position="1"/>
        <end position="45"/>
    </location>
</feature>
<dbReference type="EMBL" id="KZ451979">
    <property type="protein sequence ID" value="PKA55470.1"/>
    <property type="molecule type" value="Genomic_DNA"/>
</dbReference>
<protein>
    <submittedName>
        <fullName evidence="2">Uncharacterized protein</fullName>
    </submittedName>
</protein>
<organism evidence="2 3">
    <name type="scientific">Apostasia shenzhenica</name>
    <dbReference type="NCBI Taxonomy" id="1088818"/>
    <lineage>
        <taxon>Eukaryota</taxon>
        <taxon>Viridiplantae</taxon>
        <taxon>Streptophyta</taxon>
        <taxon>Embryophyta</taxon>
        <taxon>Tracheophyta</taxon>
        <taxon>Spermatophyta</taxon>
        <taxon>Magnoliopsida</taxon>
        <taxon>Liliopsida</taxon>
        <taxon>Asparagales</taxon>
        <taxon>Orchidaceae</taxon>
        <taxon>Apostasioideae</taxon>
        <taxon>Apostasia</taxon>
    </lineage>
</organism>